<keyword evidence="1" id="KW-0378">Hydrolase</keyword>
<dbReference type="PANTHER" id="PTHR43611:SF3">
    <property type="entry name" value="FLAVIN MONONUCLEOTIDE HYDROLASE 1, CHLOROPLATIC"/>
    <property type="match status" value="1"/>
</dbReference>
<organism evidence="1 3">
    <name type="scientific">Sinorhizobium americanum</name>
    <dbReference type="NCBI Taxonomy" id="194963"/>
    <lineage>
        <taxon>Bacteria</taxon>
        <taxon>Pseudomonadati</taxon>
        <taxon>Pseudomonadota</taxon>
        <taxon>Alphaproteobacteria</taxon>
        <taxon>Hyphomicrobiales</taxon>
        <taxon>Rhizobiaceae</taxon>
        <taxon>Sinorhizobium/Ensifer group</taxon>
        <taxon>Sinorhizobium</taxon>
    </lineage>
</organism>
<dbReference type="InterPro" id="IPR036412">
    <property type="entry name" value="HAD-like_sf"/>
</dbReference>
<dbReference type="InterPro" id="IPR006439">
    <property type="entry name" value="HAD-SF_hydro_IA"/>
</dbReference>
<dbReference type="NCBIfam" id="TIGR01509">
    <property type="entry name" value="HAD-SF-IA-v3"/>
    <property type="match status" value="1"/>
</dbReference>
<proteinExistence type="predicted"/>
<keyword evidence="3" id="KW-1185">Reference proteome</keyword>
<dbReference type="SUPFAM" id="SSF56784">
    <property type="entry name" value="HAD-like"/>
    <property type="match status" value="1"/>
</dbReference>
<dbReference type="EMBL" id="SLVU01000007">
    <property type="protein sequence ID" value="TCN30710.1"/>
    <property type="molecule type" value="Genomic_DNA"/>
</dbReference>
<reference evidence="2 4" key="2">
    <citation type="submission" date="2019-03" db="EMBL/GenBank/DDBJ databases">
        <title>Genomic Encyclopedia of Type Strains, Phase IV (KMG-V): Genome sequencing to study the core and pangenomes of soil and plant-associated prokaryotes.</title>
        <authorList>
            <person name="Whitman W."/>
        </authorList>
    </citation>
    <scope>NUCLEOTIDE SEQUENCE [LARGE SCALE GENOMIC DNA]</scope>
    <source>
        <strain evidence="2 4">23C40</strain>
    </source>
</reference>
<dbReference type="STRING" id="194963.SAMCFNEI73_Ch0987"/>
<dbReference type="EMBL" id="CP013107">
    <property type="protein sequence ID" value="APG90307.1"/>
    <property type="molecule type" value="Genomic_DNA"/>
</dbReference>
<dbReference type="CDD" id="cd02603">
    <property type="entry name" value="HAD_sEH-N_like"/>
    <property type="match status" value="1"/>
</dbReference>
<dbReference type="RefSeq" id="WP_064251730.1">
    <property type="nucleotide sequence ID" value="NZ_CP013107.1"/>
</dbReference>
<dbReference type="Proteomes" id="UP000295043">
    <property type="component" value="Unassembled WGS sequence"/>
</dbReference>
<dbReference type="KEGG" id="same:SAMCFNEI73_Ch0987"/>
<dbReference type="AlphaFoldDB" id="A0A1L3LJP1"/>
<dbReference type="EC" id="3.8.1.2" evidence="1"/>
<dbReference type="GO" id="GO:0018784">
    <property type="term" value="F:(S)-2-haloacid dehalogenase activity"/>
    <property type="evidence" value="ECO:0007669"/>
    <property type="project" value="UniProtKB-EC"/>
</dbReference>
<accession>A0A1L3LJP1</accession>
<dbReference type="Pfam" id="PF00702">
    <property type="entry name" value="Hydrolase"/>
    <property type="match status" value="1"/>
</dbReference>
<dbReference type="PANTHER" id="PTHR43611">
    <property type="entry name" value="ALPHA-D-GLUCOSE 1-PHOSPHATE PHOSPHATASE"/>
    <property type="match status" value="1"/>
</dbReference>
<dbReference type="SFLD" id="SFLDG01129">
    <property type="entry name" value="C1.5:_HAD__Beta-PGM__Phosphata"/>
    <property type="match status" value="1"/>
</dbReference>
<dbReference type="InterPro" id="IPR023198">
    <property type="entry name" value="PGP-like_dom2"/>
</dbReference>
<gene>
    <name evidence="2" type="ORF">EV184_1076</name>
    <name evidence="1" type="ORF">SAMCFNEI73_Ch0987</name>
</gene>
<dbReference type="Proteomes" id="UP000182306">
    <property type="component" value="Chromosome"/>
</dbReference>
<dbReference type="Gene3D" id="3.40.50.1000">
    <property type="entry name" value="HAD superfamily/HAD-like"/>
    <property type="match status" value="1"/>
</dbReference>
<evidence type="ECO:0000313" key="1">
    <source>
        <dbReference type="EMBL" id="APG90307.1"/>
    </source>
</evidence>
<dbReference type="InterPro" id="IPR023214">
    <property type="entry name" value="HAD_sf"/>
</dbReference>
<reference evidence="1 3" key="1">
    <citation type="submission" date="2015-10" db="EMBL/GenBank/DDBJ databases">
        <title>Genomic differences between typical nodule nitrogen-fixing rhizobial strains and those coming from bean seeds.</title>
        <authorList>
            <person name="Peralta H."/>
            <person name="Aguilar-Vera A."/>
            <person name="Diaz R."/>
            <person name="Mora Y."/>
            <person name="Martinez-Batallar G."/>
            <person name="Salazar E."/>
            <person name="Vargas-Lagunas C."/>
            <person name="Encarnacion S."/>
            <person name="Girard L."/>
            <person name="Mora J."/>
        </authorList>
    </citation>
    <scope>NUCLEOTIDE SEQUENCE [LARGE SCALE GENOMIC DNA]</scope>
    <source>
        <strain evidence="1 3">CFNEI 73</strain>
    </source>
</reference>
<name>A0A1L3LJP1_9HYPH</name>
<dbReference type="SFLD" id="SFLDS00003">
    <property type="entry name" value="Haloacid_Dehalogenase"/>
    <property type="match status" value="1"/>
</dbReference>
<protein>
    <submittedName>
        <fullName evidence="2">2-haloacid dehalogenase</fullName>
    </submittedName>
    <submittedName>
        <fullName evidence="1">Hydrolase</fullName>
        <ecNumber evidence="1">3.8.1.2</ecNumber>
    </submittedName>
</protein>
<sequence>MSSIDIRHIVFDIGKVLIHYDPQIPYSRIIPDEAERSWFFANVCTHDWNVEQDRGRSWEEAEALLIEEHPEREEHIRAFRRHWHEMVPHAYEDTVALMESLIAEGRDVTMLTNFASDTFREAQKRFPFLTLPRGVTVSGDVGLIKPDVEIYRTHARTFGLDPAATIFIDDSPANVEGAQAAGWHAVHFVDAQRLRADLAAYGVQPLDVLDGVGPAVATQA</sequence>
<evidence type="ECO:0000313" key="4">
    <source>
        <dbReference type="Proteomes" id="UP000295043"/>
    </source>
</evidence>
<evidence type="ECO:0000313" key="3">
    <source>
        <dbReference type="Proteomes" id="UP000182306"/>
    </source>
</evidence>
<dbReference type="Gene3D" id="1.10.150.240">
    <property type="entry name" value="Putative phosphatase, domain 2"/>
    <property type="match status" value="1"/>
</dbReference>
<evidence type="ECO:0000313" key="2">
    <source>
        <dbReference type="EMBL" id="TCN30710.1"/>
    </source>
</evidence>
<dbReference type="OrthoDB" id="9807742at2"/>